<organism evidence="7 8">
    <name type="scientific">Candidatus Methylobacter titanis</name>
    <dbReference type="NCBI Taxonomy" id="3053457"/>
    <lineage>
        <taxon>Bacteria</taxon>
        <taxon>Pseudomonadati</taxon>
        <taxon>Pseudomonadota</taxon>
        <taxon>Gammaproteobacteria</taxon>
        <taxon>Methylococcales</taxon>
        <taxon>Methylococcaceae</taxon>
        <taxon>Methylobacter</taxon>
    </lineage>
</organism>
<evidence type="ECO:0000256" key="5">
    <source>
        <dbReference type="HAMAP-Rule" id="MF_00376"/>
    </source>
</evidence>
<protein>
    <recommendedName>
        <fullName evidence="5 6">Dephospho-CoA kinase</fullName>
        <ecNumber evidence="5 6">2.7.1.24</ecNumber>
    </recommendedName>
    <alternativeName>
        <fullName evidence="5">Dephosphocoenzyme A kinase</fullName>
    </alternativeName>
</protein>
<evidence type="ECO:0000256" key="4">
    <source>
        <dbReference type="ARBA" id="ARBA00022993"/>
    </source>
</evidence>
<comment type="catalytic activity">
    <reaction evidence="5">
        <text>3'-dephospho-CoA + ATP = ADP + CoA + H(+)</text>
        <dbReference type="Rhea" id="RHEA:18245"/>
        <dbReference type="ChEBI" id="CHEBI:15378"/>
        <dbReference type="ChEBI" id="CHEBI:30616"/>
        <dbReference type="ChEBI" id="CHEBI:57287"/>
        <dbReference type="ChEBI" id="CHEBI:57328"/>
        <dbReference type="ChEBI" id="CHEBI:456216"/>
        <dbReference type="EC" id="2.7.1.24"/>
    </reaction>
</comment>
<evidence type="ECO:0000256" key="6">
    <source>
        <dbReference type="NCBIfam" id="TIGR00152"/>
    </source>
</evidence>
<name>A0AA43Q5H1_9GAMM</name>
<comment type="pathway">
    <text evidence="5">Cofactor biosynthesis; coenzyme A biosynthesis; CoA from (R)-pantothenate: step 5/5.</text>
</comment>
<dbReference type="Pfam" id="PF01121">
    <property type="entry name" value="CoaE"/>
    <property type="match status" value="1"/>
</dbReference>
<comment type="subcellular location">
    <subcellularLocation>
        <location evidence="5">Cytoplasm</location>
    </subcellularLocation>
</comment>
<dbReference type="EMBL" id="JAQSDF010000001">
    <property type="protein sequence ID" value="MDI1229693.1"/>
    <property type="molecule type" value="Genomic_DNA"/>
</dbReference>
<keyword evidence="8" id="KW-1185">Reference proteome</keyword>
<evidence type="ECO:0000256" key="3">
    <source>
        <dbReference type="ARBA" id="ARBA00022840"/>
    </source>
</evidence>
<dbReference type="GO" id="GO:0004140">
    <property type="term" value="F:dephospho-CoA kinase activity"/>
    <property type="evidence" value="ECO:0007669"/>
    <property type="project" value="UniProtKB-UniRule"/>
</dbReference>
<evidence type="ECO:0000313" key="7">
    <source>
        <dbReference type="EMBL" id="MDI1229693.1"/>
    </source>
</evidence>
<comment type="similarity">
    <text evidence="1 5">Belongs to the CoaE family.</text>
</comment>
<keyword evidence="2 5" id="KW-0547">Nucleotide-binding</keyword>
<accession>A0AA43Q5H1</accession>
<dbReference type="EC" id="2.7.1.24" evidence="5 6"/>
<comment type="function">
    <text evidence="5">Catalyzes the phosphorylation of the 3'-hydroxyl group of dephosphocoenzyme A to form coenzyme A.</text>
</comment>
<keyword evidence="5 7" id="KW-0418">Kinase</keyword>
<dbReference type="AlphaFoldDB" id="A0AA43Q5H1"/>
<dbReference type="SUPFAM" id="SSF52540">
    <property type="entry name" value="P-loop containing nucleoside triphosphate hydrolases"/>
    <property type="match status" value="1"/>
</dbReference>
<dbReference type="InterPro" id="IPR001977">
    <property type="entry name" value="Depp_CoAkinase"/>
</dbReference>
<dbReference type="NCBIfam" id="TIGR00152">
    <property type="entry name" value="dephospho-CoA kinase"/>
    <property type="match status" value="1"/>
</dbReference>
<gene>
    <name evidence="5 7" type="primary">coaE</name>
    <name evidence="7" type="ORF">PSU93_00905</name>
</gene>
<keyword evidence="5 7" id="KW-0808">Transferase</keyword>
<dbReference type="GO" id="GO:0005524">
    <property type="term" value="F:ATP binding"/>
    <property type="evidence" value="ECO:0007669"/>
    <property type="project" value="UniProtKB-UniRule"/>
</dbReference>
<proteinExistence type="inferred from homology"/>
<keyword evidence="3 5" id="KW-0067">ATP-binding</keyword>
<keyword evidence="5" id="KW-0963">Cytoplasm</keyword>
<dbReference type="PANTHER" id="PTHR10695">
    <property type="entry name" value="DEPHOSPHO-COA KINASE-RELATED"/>
    <property type="match status" value="1"/>
</dbReference>
<sequence>MLKIGLTGGIGCGKSTVARIFSALHIPVLDADEIAHRLVEKGQPALTQIRQEFGPAILNPDGSLNRKNLRELVFSDLKQKQKLESILHPLIYKTLQAELEQLIAPYCIISIPLLFETGMTHLVDRILVIDCPIETQIERVTIRDNLTVARIQSIIDNQVSRAFRKANADDLIDNSNTDYRLAEQVKKLHNLYLSLSAYQD</sequence>
<dbReference type="PROSITE" id="PS51219">
    <property type="entry name" value="DPCK"/>
    <property type="match status" value="1"/>
</dbReference>
<dbReference type="Gene3D" id="3.40.50.300">
    <property type="entry name" value="P-loop containing nucleotide triphosphate hydrolases"/>
    <property type="match status" value="1"/>
</dbReference>
<reference evidence="7" key="1">
    <citation type="submission" date="2023-01" db="EMBL/GenBank/DDBJ databases">
        <title>Biogeochemical cycle of methane in antarctic sediments.</title>
        <authorList>
            <person name="Roldan D.M."/>
            <person name="Menes R.J."/>
        </authorList>
    </citation>
    <scope>NUCLEOTIDE SEQUENCE [LARGE SCALE GENOMIC DNA]</scope>
    <source>
        <strain evidence="7">K-2018 MAG008</strain>
    </source>
</reference>
<feature type="binding site" evidence="5">
    <location>
        <begin position="11"/>
        <end position="16"/>
    </location>
    <ligand>
        <name>ATP</name>
        <dbReference type="ChEBI" id="CHEBI:30616"/>
    </ligand>
</feature>
<dbReference type="GO" id="GO:0005737">
    <property type="term" value="C:cytoplasm"/>
    <property type="evidence" value="ECO:0007669"/>
    <property type="project" value="UniProtKB-SubCell"/>
</dbReference>
<evidence type="ECO:0000256" key="1">
    <source>
        <dbReference type="ARBA" id="ARBA00009018"/>
    </source>
</evidence>
<evidence type="ECO:0000256" key="2">
    <source>
        <dbReference type="ARBA" id="ARBA00022741"/>
    </source>
</evidence>
<comment type="caution">
    <text evidence="7">The sequence shown here is derived from an EMBL/GenBank/DDBJ whole genome shotgun (WGS) entry which is preliminary data.</text>
</comment>
<dbReference type="GO" id="GO:0015937">
    <property type="term" value="P:coenzyme A biosynthetic process"/>
    <property type="evidence" value="ECO:0007669"/>
    <property type="project" value="UniProtKB-UniRule"/>
</dbReference>
<dbReference type="PANTHER" id="PTHR10695:SF46">
    <property type="entry name" value="BIFUNCTIONAL COENZYME A SYNTHASE-RELATED"/>
    <property type="match status" value="1"/>
</dbReference>
<dbReference type="CDD" id="cd02022">
    <property type="entry name" value="DPCK"/>
    <property type="match status" value="1"/>
</dbReference>
<dbReference type="InterPro" id="IPR027417">
    <property type="entry name" value="P-loop_NTPase"/>
</dbReference>
<keyword evidence="4 5" id="KW-0173">Coenzyme A biosynthesis</keyword>
<dbReference type="Proteomes" id="UP001160519">
    <property type="component" value="Unassembled WGS sequence"/>
</dbReference>
<dbReference type="HAMAP" id="MF_00376">
    <property type="entry name" value="Dephospho_CoA_kinase"/>
    <property type="match status" value="1"/>
</dbReference>
<evidence type="ECO:0000313" key="8">
    <source>
        <dbReference type="Proteomes" id="UP001160519"/>
    </source>
</evidence>